<dbReference type="Gene3D" id="1.25.70.10">
    <property type="entry name" value="Transcription termination factor 3, mitochondrial"/>
    <property type="match status" value="2"/>
</dbReference>
<evidence type="ECO:0000256" key="1">
    <source>
        <dbReference type="ARBA" id="ARBA00007692"/>
    </source>
</evidence>
<dbReference type="InterPro" id="IPR038538">
    <property type="entry name" value="MTERF_sf"/>
</dbReference>
<dbReference type="InterPro" id="IPR003690">
    <property type="entry name" value="MTERF"/>
</dbReference>
<dbReference type="GO" id="GO:0003676">
    <property type="term" value="F:nucleic acid binding"/>
    <property type="evidence" value="ECO:0007669"/>
    <property type="project" value="InterPro"/>
</dbReference>
<name>A0A5E4Q7C0_9NEOP</name>
<evidence type="ECO:0000256" key="2">
    <source>
        <dbReference type="ARBA" id="ARBA00022946"/>
    </source>
</evidence>
<protein>
    <submittedName>
        <fullName evidence="3">Uncharacterized protein</fullName>
    </submittedName>
</protein>
<dbReference type="GO" id="GO:0005759">
    <property type="term" value="C:mitochondrial matrix"/>
    <property type="evidence" value="ECO:0007669"/>
    <property type="project" value="TreeGrafter"/>
</dbReference>
<gene>
    <name evidence="3" type="ORF">LSINAPIS_LOCUS6187</name>
</gene>
<evidence type="ECO:0000313" key="4">
    <source>
        <dbReference type="Proteomes" id="UP000324832"/>
    </source>
</evidence>
<accession>A0A5E4Q7C0</accession>
<keyword evidence="4" id="KW-1185">Reference proteome</keyword>
<evidence type="ECO:0000313" key="3">
    <source>
        <dbReference type="EMBL" id="VVC94178.1"/>
    </source>
</evidence>
<reference evidence="3 4" key="1">
    <citation type="submission" date="2017-07" db="EMBL/GenBank/DDBJ databases">
        <authorList>
            <person name="Talla V."/>
            <person name="Backstrom N."/>
        </authorList>
    </citation>
    <scope>NUCLEOTIDE SEQUENCE [LARGE SCALE GENOMIC DNA]</scope>
</reference>
<dbReference type="Proteomes" id="UP000324832">
    <property type="component" value="Unassembled WGS sequence"/>
</dbReference>
<organism evidence="3 4">
    <name type="scientific">Leptidea sinapis</name>
    <dbReference type="NCBI Taxonomy" id="189913"/>
    <lineage>
        <taxon>Eukaryota</taxon>
        <taxon>Metazoa</taxon>
        <taxon>Ecdysozoa</taxon>
        <taxon>Arthropoda</taxon>
        <taxon>Hexapoda</taxon>
        <taxon>Insecta</taxon>
        <taxon>Pterygota</taxon>
        <taxon>Neoptera</taxon>
        <taxon>Endopterygota</taxon>
        <taxon>Lepidoptera</taxon>
        <taxon>Glossata</taxon>
        <taxon>Ditrysia</taxon>
        <taxon>Papilionoidea</taxon>
        <taxon>Pieridae</taxon>
        <taxon>Dismorphiinae</taxon>
        <taxon>Leptidea</taxon>
    </lineage>
</organism>
<dbReference type="AlphaFoldDB" id="A0A5E4Q7C0"/>
<dbReference type="EMBL" id="FZQP02001892">
    <property type="protein sequence ID" value="VVC94178.1"/>
    <property type="molecule type" value="Genomic_DNA"/>
</dbReference>
<comment type="similarity">
    <text evidence="1">Belongs to the mTERF family.</text>
</comment>
<proteinExistence type="inferred from homology"/>
<sequence>MWPKNITRIVCRGHKWLYYRNYSNSSDNADFLCEHLQITKDKAKFIQIKQPYIQKLTEADIISSVRAISEIGFPREVLFEHPSLFHMQPVTMKNRHNVLVECGFERITGELLLSYLTIMKQKTLKELRNMGLLPALLNIENKLASYMTQWPTSLTTLIQGDSNLTTLYNLRLKIIQRYLELMLDLTEDEFYRGIKTYPTIKHRPLRSINETLGILQSYISLPNEKIKSNLYLIHADPENLNNILYKLRSIGGMDIREVIRMYPKIATKNCATLLEIKRLLDKHGVTAEAQTRCFQIYTLSEKTIDKRLKDAQSLPELSVYREHPRFLKMIHYNTRVLKRMRNVKTNNKRCLSLNVLSGSSARYETFEKSPGDRLGKGKDLVFSISQALGKNYRMSEIHKTIKKHPFWMNIPLVEVKYVCDKLKQTYSIQDIFENCSIVLYPWDKIREAIRTIEENKDGKIYPVTSNFNLNKISKSQKLSLALYTIEKTHYFSGNGVWTDEKNKNIVNLSDIKLFKQMAYQ</sequence>
<dbReference type="GO" id="GO:0006393">
    <property type="term" value="P:termination of mitochondrial transcription"/>
    <property type="evidence" value="ECO:0007669"/>
    <property type="project" value="TreeGrafter"/>
</dbReference>
<keyword evidence="2" id="KW-0809">Transit peptide</keyword>
<dbReference type="PANTHER" id="PTHR15437:SF7">
    <property type="entry name" value="TRANSCRIPTION TERMINATION FACTOR 5, MITOCHONDRIAL"/>
    <property type="match status" value="1"/>
</dbReference>
<dbReference type="PANTHER" id="PTHR15437">
    <property type="entry name" value="TRANSCRIPTION TERMINATION FACTOR, MITOCHONDRIAL"/>
    <property type="match status" value="1"/>
</dbReference>